<dbReference type="RefSeq" id="WP_126830974.1">
    <property type="nucleotide sequence ID" value="NZ_CBCRYB010000003.1"/>
</dbReference>
<dbReference type="EMBL" id="NGJY01000001">
    <property type="protein sequence ID" value="RSU05087.1"/>
    <property type="molecule type" value="Genomic_DNA"/>
</dbReference>
<organism evidence="2 3">
    <name type="scientific">Vagococcus fessus</name>
    <dbReference type="NCBI Taxonomy" id="120370"/>
    <lineage>
        <taxon>Bacteria</taxon>
        <taxon>Bacillati</taxon>
        <taxon>Bacillota</taxon>
        <taxon>Bacilli</taxon>
        <taxon>Lactobacillales</taxon>
        <taxon>Enterococcaceae</taxon>
        <taxon>Vagococcus</taxon>
    </lineage>
</organism>
<dbReference type="Pfam" id="PF00586">
    <property type="entry name" value="AIRS"/>
    <property type="match status" value="1"/>
</dbReference>
<keyword evidence="3" id="KW-1185">Reference proteome</keyword>
<proteinExistence type="predicted"/>
<evidence type="ECO:0000313" key="3">
    <source>
        <dbReference type="Proteomes" id="UP000287101"/>
    </source>
</evidence>
<reference evidence="2 3" key="1">
    <citation type="submission" date="2017-05" db="EMBL/GenBank/DDBJ databases">
        <title>Vagococcus spp. assemblies.</title>
        <authorList>
            <person name="Gulvik C.A."/>
        </authorList>
    </citation>
    <scope>NUCLEOTIDE SEQUENCE [LARGE SCALE GENOMIC DNA]</scope>
    <source>
        <strain evidence="2 3">CCUG 41755</strain>
    </source>
</reference>
<gene>
    <name evidence="2" type="ORF">CBF31_03455</name>
</gene>
<dbReference type="Proteomes" id="UP000287101">
    <property type="component" value="Unassembled WGS sequence"/>
</dbReference>
<dbReference type="Gene3D" id="3.30.1330.10">
    <property type="entry name" value="PurM-like, N-terminal domain"/>
    <property type="match status" value="1"/>
</dbReference>
<feature type="domain" description="PurM-like N-terminal" evidence="1">
    <location>
        <begin position="6"/>
        <end position="121"/>
    </location>
</feature>
<protein>
    <recommendedName>
        <fullName evidence="1">PurM-like N-terminal domain-containing protein</fullName>
    </recommendedName>
</protein>
<dbReference type="InterPro" id="IPR036921">
    <property type="entry name" value="PurM-like_N_sf"/>
</dbReference>
<dbReference type="InterPro" id="IPR016188">
    <property type="entry name" value="PurM-like_N"/>
</dbReference>
<sequence>MTQFRDLTVIPFNEKENLVIACDSSASIGMKSHDFIKAPPSIMAAYCLRVPLLELFSVGAEILSVVDLIGNEYENTGKEMLEGIKSELMKADLSSVPINGSTEENMPTVMSTIGITVIGKVSKDNFRFGKLKEADYIGYFGVPYVGTEVVANHETIFSYPELKQLLNEEGIREILPVGSKGILNESITLANSSNLSFKLRDKEIDTEHLEKSAGPATVLVIGISPEYKDQLIEKYDELTIIGKVGEK</sequence>
<dbReference type="AlphaFoldDB" id="A0A430ACY8"/>
<name>A0A430ACY8_9ENTE</name>
<comment type="caution">
    <text evidence="2">The sequence shown here is derived from an EMBL/GenBank/DDBJ whole genome shotgun (WGS) entry which is preliminary data.</text>
</comment>
<dbReference type="OrthoDB" id="9805740at2"/>
<evidence type="ECO:0000313" key="2">
    <source>
        <dbReference type="EMBL" id="RSU05087.1"/>
    </source>
</evidence>
<evidence type="ECO:0000259" key="1">
    <source>
        <dbReference type="Pfam" id="PF00586"/>
    </source>
</evidence>
<accession>A0A430ACY8</accession>